<dbReference type="InterPro" id="IPR055314">
    <property type="entry name" value="At2g29880-like"/>
</dbReference>
<organism evidence="1 2">
    <name type="scientific">Arabidopsis thaliana</name>
    <name type="common">Mouse-ear cress</name>
    <dbReference type="NCBI Taxonomy" id="3702"/>
    <lineage>
        <taxon>Eukaryota</taxon>
        <taxon>Viridiplantae</taxon>
        <taxon>Streptophyta</taxon>
        <taxon>Embryophyta</taxon>
        <taxon>Tracheophyta</taxon>
        <taxon>Spermatophyta</taxon>
        <taxon>Magnoliopsida</taxon>
        <taxon>eudicotyledons</taxon>
        <taxon>Gunneridae</taxon>
        <taxon>Pentapetalae</taxon>
        <taxon>rosids</taxon>
        <taxon>malvids</taxon>
        <taxon>Brassicales</taxon>
        <taxon>Brassicaceae</taxon>
        <taxon>Camelineae</taxon>
        <taxon>Arabidopsis</taxon>
    </lineage>
</organism>
<name>A0A654G588_ARATH</name>
<dbReference type="AlphaFoldDB" id="A0A654G588"/>
<gene>
    <name evidence="1" type="ORF">AN1_LOCUS23732</name>
</gene>
<dbReference type="PANTHER" id="PTHR47864">
    <property type="entry name" value="TRANSMEMBRANE PROTEIN"/>
    <property type="match status" value="1"/>
</dbReference>
<reference evidence="1 2" key="1">
    <citation type="submission" date="2019-11" db="EMBL/GenBank/DDBJ databases">
        <authorList>
            <person name="Jiao W.-B."/>
            <person name="Schneeberger K."/>
        </authorList>
    </citation>
    <scope>NUCLEOTIDE SEQUENCE [LARGE SCALE GENOMIC DNA]</scope>
    <source>
        <strain evidence="2">cv. An-1</strain>
    </source>
</reference>
<dbReference type="PANTHER" id="PTHR47864:SF10">
    <property type="entry name" value="MYB_SANT-LIKE DNA-BINDING DOMAIN PROTEIN"/>
    <property type="match status" value="1"/>
</dbReference>
<accession>A0A654G588</accession>
<dbReference type="Proteomes" id="UP000426265">
    <property type="component" value="Unassembled WGS sequence"/>
</dbReference>
<protein>
    <submittedName>
        <fullName evidence="1">Uncharacterized protein</fullName>
    </submittedName>
</protein>
<sequence>MFTTPDEMWDEYLKFEDLQLIFGCGLATGGSAIGMGETTDARRVGDNKIDDEVFELLSQELVASPQCDIPLFPCTNPKGRVEKLHPRKRFRTSSTSNIGKLKNDEEEDPMIVVSNRIVKVIQ</sequence>
<dbReference type="ExpressionAtlas" id="A0A654G588">
    <property type="expression patterns" value="differential"/>
</dbReference>
<proteinExistence type="predicted"/>
<dbReference type="EMBL" id="CACRSJ010000110">
    <property type="protein sequence ID" value="VYS68338.1"/>
    <property type="molecule type" value="Genomic_DNA"/>
</dbReference>
<evidence type="ECO:0000313" key="2">
    <source>
        <dbReference type="Proteomes" id="UP000426265"/>
    </source>
</evidence>
<evidence type="ECO:0000313" key="1">
    <source>
        <dbReference type="EMBL" id="VYS68338.1"/>
    </source>
</evidence>